<dbReference type="PANTHER" id="PTHR12526">
    <property type="entry name" value="GLYCOSYLTRANSFERASE"/>
    <property type="match status" value="1"/>
</dbReference>
<evidence type="ECO:0000259" key="1">
    <source>
        <dbReference type="Pfam" id="PF00534"/>
    </source>
</evidence>
<dbReference type="InterPro" id="IPR001296">
    <property type="entry name" value="Glyco_trans_1"/>
</dbReference>
<dbReference type="SUPFAM" id="SSF53756">
    <property type="entry name" value="UDP-Glycosyltransferase/glycogen phosphorylase"/>
    <property type="match status" value="1"/>
</dbReference>
<gene>
    <name evidence="3" type="ORF">SAMN04488101_10359</name>
</gene>
<dbReference type="Pfam" id="PF13439">
    <property type="entry name" value="Glyco_transf_4"/>
    <property type="match status" value="1"/>
</dbReference>
<reference evidence="3 4" key="1">
    <citation type="submission" date="2017-04" db="EMBL/GenBank/DDBJ databases">
        <authorList>
            <person name="Afonso C.L."/>
            <person name="Miller P.J."/>
            <person name="Scott M.A."/>
            <person name="Spackman E."/>
            <person name="Goraichik I."/>
            <person name="Dimitrov K.M."/>
            <person name="Suarez D.L."/>
            <person name="Swayne D.E."/>
        </authorList>
    </citation>
    <scope>NUCLEOTIDE SEQUENCE [LARGE SCALE GENOMIC DNA]</scope>
    <source>
        <strain evidence="3 4">DSM 19625</strain>
    </source>
</reference>
<dbReference type="RefSeq" id="WP_084288856.1">
    <property type="nucleotide sequence ID" value="NZ_FWYB01000003.1"/>
</dbReference>
<dbReference type="Gene3D" id="3.40.50.2000">
    <property type="entry name" value="Glycogen Phosphorylase B"/>
    <property type="match status" value="2"/>
</dbReference>
<evidence type="ECO:0000313" key="3">
    <source>
        <dbReference type="EMBL" id="SMC79181.1"/>
    </source>
</evidence>
<name>A0A1W2C265_9SPHI</name>
<dbReference type="CDD" id="cd03811">
    <property type="entry name" value="GT4_GT28_WabH-like"/>
    <property type="match status" value="1"/>
</dbReference>
<evidence type="ECO:0000259" key="2">
    <source>
        <dbReference type="Pfam" id="PF13439"/>
    </source>
</evidence>
<accession>A0A1W2C265</accession>
<dbReference type="OrthoDB" id="798298at2"/>
<feature type="domain" description="Glycosyl transferase family 1" evidence="1">
    <location>
        <begin position="186"/>
        <end position="333"/>
    </location>
</feature>
<keyword evidence="3" id="KW-0808">Transferase</keyword>
<dbReference type="STRING" id="475255.SAMN04488101_10359"/>
<dbReference type="InterPro" id="IPR028098">
    <property type="entry name" value="Glyco_trans_4-like_N"/>
</dbReference>
<dbReference type="EMBL" id="FWYB01000003">
    <property type="protein sequence ID" value="SMC79181.1"/>
    <property type="molecule type" value="Genomic_DNA"/>
</dbReference>
<dbReference type="Proteomes" id="UP000192678">
    <property type="component" value="Unassembled WGS sequence"/>
</dbReference>
<dbReference type="Pfam" id="PF00534">
    <property type="entry name" value="Glycos_transf_1"/>
    <property type="match status" value="1"/>
</dbReference>
<dbReference type="AlphaFoldDB" id="A0A1W2C265"/>
<dbReference type="GO" id="GO:0016757">
    <property type="term" value="F:glycosyltransferase activity"/>
    <property type="evidence" value="ECO:0007669"/>
    <property type="project" value="InterPro"/>
</dbReference>
<evidence type="ECO:0000313" key="4">
    <source>
        <dbReference type="Proteomes" id="UP000192678"/>
    </source>
</evidence>
<sequence length="359" mass="40811">MKVAVFLPSGSLGGAEQVLLQIANAYAERGVVVHVYLLTNLKADDFKKRLRDNIKLICFETGRESIGIFKFFMHFVRTYNNCEFDFAYSSHVHLNAFVSVLRKFSALRIKKHIVRESTLIFNRFTGYRLKLFSFLYNIGYGKVDLIICQTELMKAHLVRNKPKLNTEKTVVINNPITPLNANVKFSNPYVGKQYIVSAGRLIPEKGFDLLIKAYQKTLVQFPELELVILGEGSCRLALTEQIEKADLTNRVHLRGWTNDVYSYFKYAKACVVASRIEGFPNVLLQMMTVNNSVASTLCAGGVDEIEGIHTCMVNNVDELSNAILLALRTDQIETRKLFDAFLDKNNIITYIRTIEQNVN</sequence>
<proteinExistence type="predicted"/>
<keyword evidence="4" id="KW-1185">Reference proteome</keyword>
<feature type="domain" description="Glycosyltransferase subfamily 4-like N-terminal" evidence="2">
    <location>
        <begin position="13"/>
        <end position="176"/>
    </location>
</feature>
<protein>
    <submittedName>
        <fullName evidence="3">Glycosyltransferase involved in cell wall bisynthesis</fullName>
    </submittedName>
</protein>
<organism evidence="3 4">
    <name type="scientific">Pedobacter nyackensis</name>
    <dbReference type="NCBI Taxonomy" id="475255"/>
    <lineage>
        <taxon>Bacteria</taxon>
        <taxon>Pseudomonadati</taxon>
        <taxon>Bacteroidota</taxon>
        <taxon>Sphingobacteriia</taxon>
        <taxon>Sphingobacteriales</taxon>
        <taxon>Sphingobacteriaceae</taxon>
        <taxon>Pedobacter</taxon>
    </lineage>
</organism>